<evidence type="ECO:0000313" key="2">
    <source>
        <dbReference type="Proteomes" id="UP000016511"/>
    </source>
</evidence>
<accession>U1X439</accession>
<dbReference type="EMBL" id="AWSJ01000138">
    <property type="protein sequence ID" value="ERI09745.1"/>
    <property type="molecule type" value="Genomic_DNA"/>
</dbReference>
<proteinExistence type="predicted"/>
<gene>
    <name evidence="1" type="ORF">HMPREF0083_02176</name>
</gene>
<dbReference type="HOGENOM" id="CLU_197281_3_0_9"/>
<keyword evidence="2" id="KW-1185">Reference proteome</keyword>
<comment type="caution">
    <text evidence="1">The sequence shown here is derived from an EMBL/GenBank/DDBJ whole genome shotgun (WGS) entry which is preliminary data.</text>
</comment>
<protein>
    <submittedName>
        <fullName evidence="1">Uncharacterized protein</fullName>
    </submittedName>
</protein>
<name>U1X439_ANEAE</name>
<organism evidence="1 2">
    <name type="scientific">Aneurinibacillus aneurinilyticus ATCC 12856</name>
    <dbReference type="NCBI Taxonomy" id="649747"/>
    <lineage>
        <taxon>Bacteria</taxon>
        <taxon>Bacillati</taxon>
        <taxon>Bacillota</taxon>
        <taxon>Bacilli</taxon>
        <taxon>Bacillales</taxon>
        <taxon>Paenibacillaceae</taxon>
        <taxon>Aneurinibacillus group</taxon>
        <taxon>Aneurinibacillus</taxon>
    </lineage>
</organism>
<dbReference type="Proteomes" id="UP000016511">
    <property type="component" value="Unassembled WGS sequence"/>
</dbReference>
<dbReference type="AlphaFoldDB" id="U1X439"/>
<sequence>MVRRRRFGKKKKLDAPCAPAEERPACLFPIASAHRSRSA</sequence>
<reference evidence="1 2" key="1">
    <citation type="submission" date="2013-08" db="EMBL/GenBank/DDBJ databases">
        <authorList>
            <person name="Weinstock G."/>
            <person name="Sodergren E."/>
            <person name="Wylie T."/>
            <person name="Fulton L."/>
            <person name="Fulton R."/>
            <person name="Fronick C."/>
            <person name="O'Laughlin M."/>
            <person name="Godfrey J."/>
            <person name="Miner T."/>
            <person name="Herter B."/>
            <person name="Appelbaum E."/>
            <person name="Cordes M."/>
            <person name="Lek S."/>
            <person name="Wollam A."/>
            <person name="Pepin K.H."/>
            <person name="Palsikar V.B."/>
            <person name="Mitreva M."/>
            <person name="Wilson R.K."/>
        </authorList>
    </citation>
    <scope>NUCLEOTIDE SEQUENCE [LARGE SCALE GENOMIC DNA]</scope>
    <source>
        <strain evidence="1 2">ATCC 12856</strain>
    </source>
</reference>
<evidence type="ECO:0000313" key="1">
    <source>
        <dbReference type="EMBL" id="ERI09745.1"/>
    </source>
</evidence>